<evidence type="ECO:0008006" key="5">
    <source>
        <dbReference type="Google" id="ProtNLM"/>
    </source>
</evidence>
<proteinExistence type="predicted"/>
<sequence length="121" mass="13047">MKNLYIAIIALLFLSSCSKSEQNSSSSAGSKTPSTEISQVQEPLKMKNSKGEEISVTYFAQGDAVAVKIQKAGKNEEKLSAKTSNPAGNPIFSNENYMWEMTQEGKGGKLTDKAGNASEYK</sequence>
<keyword evidence="2" id="KW-0732">Signal</keyword>
<keyword evidence="4" id="KW-1185">Reference proteome</keyword>
<dbReference type="RefSeq" id="WP_076386146.1">
    <property type="nucleotide sequence ID" value="NZ_DAOOBN010000024.1"/>
</dbReference>
<accession>A0A1N7KZ56</accession>
<evidence type="ECO:0000256" key="1">
    <source>
        <dbReference type="SAM" id="MobiDB-lite"/>
    </source>
</evidence>
<gene>
    <name evidence="3" type="ORF">SAMN05421789_10478</name>
</gene>
<evidence type="ECO:0000313" key="3">
    <source>
        <dbReference type="EMBL" id="SIS66851.1"/>
    </source>
</evidence>
<dbReference type="EMBL" id="FTOI01000004">
    <property type="protein sequence ID" value="SIS66851.1"/>
    <property type="molecule type" value="Genomic_DNA"/>
</dbReference>
<protein>
    <recommendedName>
        <fullName evidence="5">Membrane-bound lysozyme inhibitor of c-type lysozyme MliC</fullName>
    </recommendedName>
</protein>
<name>A0A1N7KZ56_9FLAO</name>
<dbReference type="AlphaFoldDB" id="A0A1N7KZ56"/>
<dbReference type="PROSITE" id="PS51257">
    <property type="entry name" value="PROKAR_LIPOPROTEIN"/>
    <property type="match status" value="1"/>
</dbReference>
<feature type="region of interest" description="Disordered" evidence="1">
    <location>
        <begin position="20"/>
        <end position="48"/>
    </location>
</feature>
<organism evidence="3 4">
    <name type="scientific">Kaistella chaponensis</name>
    <dbReference type="NCBI Taxonomy" id="713588"/>
    <lineage>
        <taxon>Bacteria</taxon>
        <taxon>Pseudomonadati</taxon>
        <taxon>Bacteroidota</taxon>
        <taxon>Flavobacteriia</taxon>
        <taxon>Flavobacteriales</taxon>
        <taxon>Weeksellaceae</taxon>
        <taxon>Chryseobacterium group</taxon>
        <taxon>Kaistella</taxon>
    </lineage>
</organism>
<evidence type="ECO:0000313" key="4">
    <source>
        <dbReference type="Proteomes" id="UP000185839"/>
    </source>
</evidence>
<feature type="signal peptide" evidence="2">
    <location>
        <begin position="1"/>
        <end position="21"/>
    </location>
</feature>
<dbReference type="STRING" id="713588.SAMN05421789_10478"/>
<dbReference type="Proteomes" id="UP000185839">
    <property type="component" value="Unassembled WGS sequence"/>
</dbReference>
<evidence type="ECO:0000256" key="2">
    <source>
        <dbReference type="SAM" id="SignalP"/>
    </source>
</evidence>
<feature type="chain" id="PRO_5012071564" description="Membrane-bound lysozyme inhibitor of c-type lysozyme MliC" evidence="2">
    <location>
        <begin position="22"/>
        <end position="121"/>
    </location>
</feature>
<dbReference type="OrthoDB" id="1263968at2"/>
<feature type="compositionally biased region" description="Low complexity" evidence="1">
    <location>
        <begin position="20"/>
        <end position="34"/>
    </location>
</feature>
<reference evidence="4" key="1">
    <citation type="submission" date="2017-01" db="EMBL/GenBank/DDBJ databases">
        <authorList>
            <person name="Varghese N."/>
            <person name="Submissions S."/>
        </authorList>
    </citation>
    <scope>NUCLEOTIDE SEQUENCE [LARGE SCALE GENOMIC DNA]</scope>
    <source>
        <strain evidence="4">DSM 23145</strain>
    </source>
</reference>